<dbReference type="AlphaFoldDB" id="A0A167IF99"/>
<evidence type="ECO:0000313" key="3">
    <source>
        <dbReference type="EMBL" id="OAA49014.1"/>
    </source>
</evidence>
<organism evidence="3 4">
    <name type="scientific">Beauveria brongniartii RCEF 3172</name>
    <dbReference type="NCBI Taxonomy" id="1081107"/>
    <lineage>
        <taxon>Eukaryota</taxon>
        <taxon>Fungi</taxon>
        <taxon>Dikarya</taxon>
        <taxon>Ascomycota</taxon>
        <taxon>Pezizomycotina</taxon>
        <taxon>Sordariomycetes</taxon>
        <taxon>Hypocreomycetidae</taxon>
        <taxon>Hypocreales</taxon>
        <taxon>Cordycipitaceae</taxon>
        <taxon>Beauveria</taxon>
        <taxon>Beauveria brongniartii</taxon>
    </lineage>
</organism>
<evidence type="ECO:0000313" key="4">
    <source>
        <dbReference type="Proteomes" id="UP000076863"/>
    </source>
</evidence>
<protein>
    <submittedName>
        <fullName evidence="3">Pentatricopeptide repeat domain-containing protein</fullName>
    </submittedName>
</protein>
<evidence type="ECO:0000256" key="2">
    <source>
        <dbReference type="SAM" id="MobiDB-lite"/>
    </source>
</evidence>
<evidence type="ECO:0000256" key="1">
    <source>
        <dbReference type="SAM" id="Coils"/>
    </source>
</evidence>
<feature type="region of interest" description="Disordered" evidence="2">
    <location>
        <begin position="654"/>
        <end position="673"/>
    </location>
</feature>
<keyword evidence="1" id="KW-0175">Coiled coil</keyword>
<accession>A0A167IF99</accession>
<dbReference type="OrthoDB" id="185373at2759"/>
<feature type="compositionally biased region" description="Polar residues" evidence="2">
    <location>
        <begin position="664"/>
        <end position="673"/>
    </location>
</feature>
<dbReference type="EMBL" id="AZHA01000004">
    <property type="protein sequence ID" value="OAA49014.1"/>
    <property type="molecule type" value="Genomic_DNA"/>
</dbReference>
<name>A0A167IF99_9HYPO</name>
<keyword evidence="4" id="KW-1185">Reference proteome</keyword>
<feature type="coiled-coil region" evidence="1">
    <location>
        <begin position="61"/>
        <end position="88"/>
    </location>
</feature>
<comment type="caution">
    <text evidence="3">The sequence shown here is derived from an EMBL/GenBank/DDBJ whole genome shotgun (WGS) entry which is preliminary data.</text>
</comment>
<sequence>MQSLWNRASQAHRCGCRVCSTSVNALGRRTTTAAGRRKATFAEIFTACYSSVFASAAVIDSLKKDKRRRELDQELEHARQELAELKEKNKSPPSLHSTNRDGLTLEQMDILWKAMKQIINERPYRKNVLYPATLTASSVTECLRKDYYDCPAQTMLQKGRHIDYDDLDRAILNESEQNSAPGSRTETHLRNETLRFRRLVNALLKQADRMDRTGMQSKSFEQASELLNCNTRANYSFRSVDPEAARAMTQELNGSLRKILATPMSLKEKIGRLCYNMLISTHVPDIHTYNTLIAGFDKYGLPIMSDQVIYSFFYGRYIKPTDSTFVAILNHNKLRNRPGEFLLNMARITGMNELGVKLRRRHQDSMLRFFERRWLMTERASKSRAGEYIMQHLPLTPELLEEMIRGLLLFKLFEQAAVLFVGCLKAGVTLASNLLPQLLDECISALDWSASVRLVRGMSEFSRQWYQIMADSGHDGLQLINRVHKLLDLCGISIRGQSLHVAARRLQISVHGLSDLISALNSTGVFLEPSSFMNKYDPAKSRWLQLESIRKEYIKVRKATKSIESKLLNADHEQQFREDCAIHISEAALEQSKKLRKEFYKLRLSGQQTGEEDEQVSRSVQAIKTVQYRRTHGRPRIVAAQVLASDRQLTLQSKRKSVWRPHSTAVNAGVGST</sequence>
<proteinExistence type="predicted"/>
<dbReference type="Proteomes" id="UP000076863">
    <property type="component" value="Unassembled WGS sequence"/>
</dbReference>
<gene>
    <name evidence="3" type="ORF">BBO_02059</name>
</gene>
<reference evidence="3 4" key="1">
    <citation type="journal article" date="2016" name="Genome Biol. Evol.">
        <title>Divergent and convergent evolution of fungal pathogenicity.</title>
        <authorList>
            <person name="Shang Y."/>
            <person name="Xiao G."/>
            <person name="Zheng P."/>
            <person name="Cen K."/>
            <person name="Zhan S."/>
            <person name="Wang C."/>
        </authorList>
    </citation>
    <scope>NUCLEOTIDE SEQUENCE [LARGE SCALE GENOMIC DNA]</scope>
    <source>
        <strain evidence="3 4">RCEF 3172</strain>
    </source>
</reference>